<dbReference type="SUPFAM" id="SSF81665">
    <property type="entry name" value="Calcium ATPase, transmembrane domain M"/>
    <property type="match status" value="1"/>
</dbReference>
<comment type="caution">
    <text evidence="20">The sequence shown here is derived from an EMBL/GenBank/DDBJ whole genome shotgun (WGS) entry which is preliminary data.</text>
</comment>
<dbReference type="NCBIfam" id="TIGR01525">
    <property type="entry name" value="ATPase-IB_hvy"/>
    <property type="match status" value="1"/>
</dbReference>
<evidence type="ECO:0000313" key="21">
    <source>
        <dbReference type="Proteomes" id="UP000004221"/>
    </source>
</evidence>
<dbReference type="GO" id="GO:0140581">
    <property type="term" value="F:P-type monovalent copper transporter activity"/>
    <property type="evidence" value="ECO:0007669"/>
    <property type="project" value="UniProtKB-EC"/>
</dbReference>
<dbReference type="NCBIfam" id="TIGR00003">
    <property type="entry name" value="copper ion binding protein"/>
    <property type="match status" value="2"/>
</dbReference>
<dbReference type="GO" id="GO:0043682">
    <property type="term" value="F:P-type divalent copper transporter activity"/>
    <property type="evidence" value="ECO:0007669"/>
    <property type="project" value="TreeGrafter"/>
</dbReference>
<dbReference type="NCBIfam" id="TIGR01494">
    <property type="entry name" value="ATPase_P-type"/>
    <property type="match status" value="2"/>
</dbReference>
<comment type="similarity">
    <text evidence="2 18">Belongs to the cation transport ATPase (P-type) (TC 3.A.3) family. Type IB subfamily.</text>
</comment>
<evidence type="ECO:0000256" key="1">
    <source>
        <dbReference type="ARBA" id="ARBA00004651"/>
    </source>
</evidence>
<dbReference type="Pfam" id="PF00702">
    <property type="entry name" value="Hydrolase"/>
    <property type="match status" value="1"/>
</dbReference>
<dbReference type="InterPro" id="IPR006121">
    <property type="entry name" value="HMA_dom"/>
</dbReference>
<feature type="transmembrane region" description="Helical" evidence="18">
    <location>
        <begin position="213"/>
        <end position="230"/>
    </location>
</feature>
<feature type="transmembrane region" description="Helical" evidence="18">
    <location>
        <begin position="277"/>
        <end position="296"/>
    </location>
</feature>
<dbReference type="InterPro" id="IPR023214">
    <property type="entry name" value="HAD_sf"/>
</dbReference>
<keyword evidence="20" id="KW-0378">Hydrolase</keyword>
<dbReference type="AlphaFoldDB" id="I4EFG1"/>
<dbReference type="InterPro" id="IPR036412">
    <property type="entry name" value="HAD-like_sf"/>
</dbReference>
<evidence type="ECO:0000256" key="16">
    <source>
        <dbReference type="ARBA" id="ARBA00023065"/>
    </source>
</evidence>
<evidence type="ECO:0000256" key="14">
    <source>
        <dbReference type="ARBA" id="ARBA00022989"/>
    </source>
</evidence>
<evidence type="ECO:0000256" key="12">
    <source>
        <dbReference type="ARBA" id="ARBA00022842"/>
    </source>
</evidence>
<evidence type="ECO:0000256" key="7">
    <source>
        <dbReference type="ARBA" id="ARBA00022723"/>
    </source>
</evidence>
<feature type="transmembrane region" description="Helical" evidence="18">
    <location>
        <begin position="430"/>
        <end position="452"/>
    </location>
</feature>
<dbReference type="SFLD" id="SFLDS00003">
    <property type="entry name" value="Haloacid_Dehalogenase"/>
    <property type="match status" value="1"/>
</dbReference>
<keyword evidence="10" id="KW-0187">Copper transport</keyword>
<dbReference type="InterPro" id="IPR023298">
    <property type="entry name" value="ATPase_P-typ_TM_dom_sf"/>
</dbReference>
<dbReference type="PANTHER" id="PTHR43520">
    <property type="entry name" value="ATP7, ISOFORM B"/>
    <property type="match status" value="1"/>
</dbReference>
<reference evidence="20 21" key="1">
    <citation type="journal article" date="2012" name="ISME J.">
        <title>Nitrification expanded: discovery, physiology and genomics of a nitrite-oxidizing bacterium from the phylum Chloroflexi.</title>
        <authorList>
            <person name="Sorokin D.Y."/>
            <person name="Lucker S."/>
            <person name="Vejmelkova D."/>
            <person name="Kostrikina N.A."/>
            <person name="Kleerebezem R."/>
            <person name="Rijpstra W.I."/>
            <person name="Damste J.S."/>
            <person name="Le Paslier D."/>
            <person name="Muyzer G."/>
            <person name="Wagner M."/>
            <person name="van Loosdrecht M.C."/>
            <person name="Daims H."/>
        </authorList>
    </citation>
    <scope>NUCLEOTIDE SEQUENCE [LARGE SCALE GENOMIC DNA]</scope>
    <source>
        <strain evidence="21">none</strain>
    </source>
</reference>
<evidence type="ECO:0000313" key="20">
    <source>
        <dbReference type="EMBL" id="CCF83423.1"/>
    </source>
</evidence>
<dbReference type="Pfam" id="PF00403">
    <property type="entry name" value="HMA"/>
    <property type="match status" value="2"/>
</dbReference>
<organism evidence="20 21">
    <name type="scientific">Nitrolancea hollandica Lb</name>
    <dbReference type="NCBI Taxonomy" id="1129897"/>
    <lineage>
        <taxon>Bacteria</taxon>
        <taxon>Pseudomonadati</taxon>
        <taxon>Thermomicrobiota</taxon>
        <taxon>Thermomicrobia</taxon>
        <taxon>Sphaerobacterales</taxon>
        <taxon>Sphaerobacterineae</taxon>
        <taxon>Sphaerobacteraceae</taxon>
        <taxon>Nitrolancea</taxon>
    </lineage>
</organism>
<feature type="transmembrane region" description="Helical" evidence="18">
    <location>
        <begin position="775"/>
        <end position="793"/>
    </location>
</feature>
<dbReference type="InterPro" id="IPR044492">
    <property type="entry name" value="P_typ_ATPase_HD_dom"/>
</dbReference>
<dbReference type="GO" id="GO:0005886">
    <property type="term" value="C:plasma membrane"/>
    <property type="evidence" value="ECO:0007669"/>
    <property type="project" value="UniProtKB-SubCell"/>
</dbReference>
<dbReference type="OrthoDB" id="135399at2"/>
<dbReference type="CDD" id="cd02094">
    <property type="entry name" value="P-type_ATPase_Cu-like"/>
    <property type="match status" value="1"/>
</dbReference>
<dbReference type="PROSITE" id="PS00154">
    <property type="entry name" value="ATPASE_E1_E2"/>
    <property type="match status" value="1"/>
</dbReference>
<evidence type="ECO:0000256" key="2">
    <source>
        <dbReference type="ARBA" id="ARBA00006024"/>
    </source>
</evidence>
<dbReference type="InterPro" id="IPR036163">
    <property type="entry name" value="HMA_dom_sf"/>
</dbReference>
<dbReference type="EMBL" id="CAGS01000145">
    <property type="protein sequence ID" value="CCF83423.1"/>
    <property type="molecule type" value="Genomic_DNA"/>
</dbReference>
<proteinExistence type="inferred from homology"/>
<dbReference type="FunFam" id="3.40.50.1000:FF:000333">
    <property type="entry name" value="Copper-transporting ATPase 2"/>
    <property type="match status" value="1"/>
</dbReference>
<evidence type="ECO:0000256" key="4">
    <source>
        <dbReference type="ARBA" id="ARBA00022448"/>
    </source>
</evidence>
<evidence type="ECO:0000256" key="10">
    <source>
        <dbReference type="ARBA" id="ARBA00022796"/>
    </source>
</evidence>
<keyword evidence="11 18" id="KW-0067">ATP-binding</keyword>
<evidence type="ECO:0000256" key="9">
    <source>
        <dbReference type="ARBA" id="ARBA00022741"/>
    </source>
</evidence>
<dbReference type="SFLD" id="SFLDF00027">
    <property type="entry name" value="p-type_atpase"/>
    <property type="match status" value="1"/>
</dbReference>
<dbReference type="SFLD" id="SFLDG00002">
    <property type="entry name" value="C1.7:_P-type_atpase_like"/>
    <property type="match status" value="1"/>
</dbReference>
<dbReference type="InterPro" id="IPR006122">
    <property type="entry name" value="HMA_Cu_ion-bd"/>
</dbReference>
<protein>
    <recommendedName>
        <fullName evidence="3">P-type Cu(+) transporter</fullName>
        <ecNumber evidence="3">7.2.2.8</ecNumber>
    </recommendedName>
</protein>
<keyword evidence="15" id="KW-0186">Copper</keyword>
<dbReference type="GO" id="GO:0060003">
    <property type="term" value="P:copper ion export"/>
    <property type="evidence" value="ECO:0007669"/>
    <property type="project" value="UniProtKB-ARBA"/>
</dbReference>
<dbReference type="InterPro" id="IPR008250">
    <property type="entry name" value="ATPase_P-typ_transduc_dom_A_sf"/>
</dbReference>
<dbReference type="SUPFAM" id="SSF81653">
    <property type="entry name" value="Calcium ATPase, transduction domain A"/>
    <property type="match status" value="1"/>
</dbReference>
<dbReference type="GO" id="GO:0016887">
    <property type="term" value="F:ATP hydrolysis activity"/>
    <property type="evidence" value="ECO:0007669"/>
    <property type="project" value="InterPro"/>
</dbReference>
<dbReference type="SUPFAM" id="SSF55008">
    <property type="entry name" value="HMA, heavy metal-associated domain"/>
    <property type="match status" value="2"/>
</dbReference>
<dbReference type="NCBIfam" id="TIGR01511">
    <property type="entry name" value="ATPase-IB1_Cu"/>
    <property type="match status" value="1"/>
</dbReference>
<keyword evidence="5 18" id="KW-1003">Cell membrane</keyword>
<dbReference type="PRINTS" id="PR00119">
    <property type="entry name" value="CATATPASE"/>
</dbReference>
<name>I4EFG1_9BACT</name>
<dbReference type="Gene3D" id="3.40.1110.10">
    <property type="entry name" value="Calcium-transporting ATPase, cytoplasmic domain N"/>
    <property type="match status" value="1"/>
</dbReference>
<evidence type="ECO:0000256" key="8">
    <source>
        <dbReference type="ARBA" id="ARBA00022737"/>
    </source>
</evidence>
<evidence type="ECO:0000256" key="6">
    <source>
        <dbReference type="ARBA" id="ARBA00022692"/>
    </source>
</evidence>
<feature type="domain" description="HMA" evidence="19">
    <location>
        <begin position="95"/>
        <end position="161"/>
    </location>
</feature>
<dbReference type="RefSeq" id="WP_008476574.1">
    <property type="nucleotide sequence ID" value="NZ_CAGS01000145.1"/>
</dbReference>
<evidence type="ECO:0000256" key="17">
    <source>
        <dbReference type="ARBA" id="ARBA00023136"/>
    </source>
</evidence>
<keyword evidence="13" id="KW-1278">Translocase</keyword>
<feature type="transmembrane region" description="Helical" evidence="18">
    <location>
        <begin position="458"/>
        <end position="478"/>
    </location>
</feature>
<dbReference type="Gene3D" id="3.40.50.1000">
    <property type="entry name" value="HAD superfamily/HAD-like"/>
    <property type="match status" value="1"/>
</dbReference>
<dbReference type="InterPro" id="IPR023299">
    <property type="entry name" value="ATPase_P-typ_cyto_dom_N"/>
</dbReference>
<dbReference type="Gene3D" id="3.30.70.100">
    <property type="match status" value="2"/>
</dbReference>
<keyword evidence="9 18" id="KW-0547">Nucleotide-binding</keyword>
<dbReference type="FunFam" id="3.30.70.100:FF:000005">
    <property type="entry name" value="Copper-exporting P-type ATPase A"/>
    <property type="match status" value="2"/>
</dbReference>
<keyword evidence="16" id="KW-0406">Ion transport</keyword>
<feature type="domain" description="HMA" evidence="19">
    <location>
        <begin position="16"/>
        <end position="82"/>
    </location>
</feature>
<comment type="subcellular location">
    <subcellularLocation>
        <location evidence="1">Cell membrane</location>
        <topology evidence="1">Multi-pass membrane protein</topology>
    </subcellularLocation>
</comment>
<dbReference type="Gene3D" id="2.70.150.10">
    <property type="entry name" value="Calcium-transporting ATPase, cytoplasmic transduction domain A"/>
    <property type="match status" value="1"/>
</dbReference>
<dbReference type="PROSITE" id="PS01047">
    <property type="entry name" value="HMA_1"/>
    <property type="match status" value="2"/>
</dbReference>
<dbReference type="PROSITE" id="PS50846">
    <property type="entry name" value="HMA_2"/>
    <property type="match status" value="2"/>
</dbReference>
<dbReference type="InterPro" id="IPR017969">
    <property type="entry name" value="Heavy-metal-associated_CS"/>
</dbReference>
<evidence type="ECO:0000256" key="15">
    <source>
        <dbReference type="ARBA" id="ARBA00023008"/>
    </source>
</evidence>
<feature type="transmembrane region" description="Helical" evidence="18">
    <location>
        <begin position="251"/>
        <end position="271"/>
    </location>
</feature>
<keyword evidence="21" id="KW-1185">Reference proteome</keyword>
<dbReference type="Proteomes" id="UP000004221">
    <property type="component" value="Unassembled WGS sequence"/>
</dbReference>
<sequence>MAQTTKLKATEHEQAKTATLLVGGMTCASCVRRIERGLELIDGVDDAEVNLATDRATVIYDPAKVSIPDLIAKIEATGYTAQVEETPEAPETGQAEVELAISGMTCASCVRRIERALTRTEGVENAAVNLASERATVTYDPEKVSLDDLIRRIEEAGYGAEVVVEPEEIAPAVDEDTERRRRELERLRRDLIGATALTIPVAILNMFFMGLSFVPYLLLVLSFPVWAYFGRRFHLVALKNLRHGQFTMDTLVSLGTTAAFGFSVAATFFLGEAFRHHIYYDTATVIITLILLGRYFEARARGQTSSAIKKLLGLQPRTARVIRGGREVDIPISEVRAGDLVVVRPGEKVPVDGRIIEGHSAVDESMLTGESLPVEKGPGDEVIGATLNTTGSFTFRATKVGRDTALAQIVRLTQQAQGSKAPIQGLADRVASVFVQVVLVIAALTFIAWLFAGGDITRALIATVAVLVIACPCAMGLATPTAIMVGTGQGAEHGVLIKGGQVFERARDLTTIVLDKTGTITRGKPSVTDVIPAAGFNGAVDPGIELLRLAAGAEQRSEHPLGAAIVRGALDQGIGPGTANSFEAVAGHGVRAVVAGRAVLVGSRKLLREQGIDVSGLEADAERLETQGKTAMFVAVDGWPAGLIAVADTVKPGSVEAIAALKQQGLEVVMITGDNRRTAEAIAREVGVDRVLAEVLPRHKAEEVKRLQQEGKIVAMVGDGINDAPALAQADIGIAIGTGTDVAIEASDITLVGGDLRGVVTAIALSRRTVRTIKWNLFWAFIYNTIGIPIAALGLLNPMIAAGAMAFSSVFVVTNSLRLRKFKPPVAV</sequence>
<dbReference type="SUPFAM" id="SSF56784">
    <property type="entry name" value="HAD-like"/>
    <property type="match status" value="1"/>
</dbReference>
<keyword evidence="17 18" id="KW-0472">Membrane</keyword>
<dbReference type="PANTHER" id="PTHR43520:SF8">
    <property type="entry name" value="P-TYPE CU(+) TRANSPORTER"/>
    <property type="match status" value="1"/>
</dbReference>
<dbReference type="PRINTS" id="PR00943">
    <property type="entry name" value="CUATPASE"/>
</dbReference>
<dbReference type="GO" id="GO:0005507">
    <property type="term" value="F:copper ion binding"/>
    <property type="evidence" value="ECO:0007669"/>
    <property type="project" value="InterPro"/>
</dbReference>
<dbReference type="CDD" id="cd00371">
    <property type="entry name" value="HMA"/>
    <property type="match status" value="2"/>
</dbReference>
<gene>
    <name evidence="20" type="primary">actP</name>
    <name evidence="20" type="ORF">NITHO_2290001</name>
</gene>
<dbReference type="InterPro" id="IPR018303">
    <property type="entry name" value="ATPase_P-typ_P_site"/>
</dbReference>
<dbReference type="GO" id="GO:0055070">
    <property type="term" value="P:copper ion homeostasis"/>
    <property type="evidence" value="ECO:0007669"/>
    <property type="project" value="TreeGrafter"/>
</dbReference>
<evidence type="ECO:0000256" key="5">
    <source>
        <dbReference type="ARBA" id="ARBA00022475"/>
    </source>
</evidence>
<keyword evidence="12" id="KW-0460">Magnesium</keyword>
<dbReference type="EC" id="7.2.2.8" evidence="3"/>
<keyword evidence="8" id="KW-0677">Repeat</keyword>
<dbReference type="FunFam" id="2.70.150.10:FF:000020">
    <property type="entry name" value="Copper-exporting P-type ATPase A"/>
    <property type="match status" value="1"/>
</dbReference>
<dbReference type="InterPro" id="IPR001757">
    <property type="entry name" value="P_typ_ATPase"/>
</dbReference>
<evidence type="ECO:0000259" key="19">
    <source>
        <dbReference type="PROSITE" id="PS50846"/>
    </source>
</evidence>
<dbReference type="PRINTS" id="PR00942">
    <property type="entry name" value="CUATPASEI"/>
</dbReference>
<dbReference type="InterPro" id="IPR027256">
    <property type="entry name" value="P-typ_ATPase_IB"/>
</dbReference>
<keyword evidence="6 18" id="KW-0812">Transmembrane</keyword>
<feature type="transmembrane region" description="Helical" evidence="18">
    <location>
        <begin position="190"/>
        <end position="207"/>
    </location>
</feature>
<evidence type="ECO:0000256" key="13">
    <source>
        <dbReference type="ARBA" id="ARBA00022967"/>
    </source>
</evidence>
<keyword evidence="14 18" id="KW-1133">Transmembrane helix</keyword>
<evidence type="ECO:0000256" key="18">
    <source>
        <dbReference type="RuleBase" id="RU362081"/>
    </source>
</evidence>
<evidence type="ECO:0000256" key="3">
    <source>
        <dbReference type="ARBA" id="ARBA00012517"/>
    </source>
</evidence>
<dbReference type="Pfam" id="PF00122">
    <property type="entry name" value="E1-E2_ATPase"/>
    <property type="match status" value="1"/>
</dbReference>
<dbReference type="InterPro" id="IPR059000">
    <property type="entry name" value="ATPase_P-type_domA"/>
</dbReference>
<keyword evidence="4" id="KW-0813">Transport</keyword>
<dbReference type="GO" id="GO:0005524">
    <property type="term" value="F:ATP binding"/>
    <property type="evidence" value="ECO:0007669"/>
    <property type="project" value="UniProtKB-UniRule"/>
</dbReference>
<feature type="transmembrane region" description="Helical" evidence="18">
    <location>
        <begin position="799"/>
        <end position="817"/>
    </location>
</feature>
<evidence type="ECO:0000256" key="11">
    <source>
        <dbReference type="ARBA" id="ARBA00022840"/>
    </source>
</evidence>
<keyword evidence="7 18" id="KW-0479">Metal-binding</keyword>
<accession>I4EFG1</accession>